<dbReference type="SUPFAM" id="SSF54631">
    <property type="entry name" value="CBS-domain pair"/>
    <property type="match status" value="1"/>
</dbReference>
<proteinExistence type="predicted"/>
<dbReference type="PANTHER" id="PTHR43080">
    <property type="entry name" value="CBS DOMAIN-CONTAINING PROTEIN CBSX3, MITOCHONDRIAL"/>
    <property type="match status" value="1"/>
</dbReference>
<dbReference type="PATRIC" id="fig|1150625.3.peg.1152"/>
<dbReference type="Gene3D" id="3.10.580.10">
    <property type="entry name" value="CBS-domain"/>
    <property type="match status" value="1"/>
</dbReference>
<dbReference type="AlphaFoldDB" id="A0A147K9W8"/>
<dbReference type="InterPro" id="IPR051257">
    <property type="entry name" value="Diverse_CBS-Domain"/>
</dbReference>
<feature type="domain" description="CBS" evidence="3">
    <location>
        <begin position="7"/>
        <end position="65"/>
    </location>
</feature>
<dbReference type="Proteomes" id="UP000074108">
    <property type="component" value="Unassembled WGS sequence"/>
</dbReference>
<accession>A0A147K9W8</accession>
<comment type="caution">
    <text evidence="4">The sequence shown here is derived from an EMBL/GenBank/DDBJ whole genome shotgun (WGS) entry which is preliminary data.</text>
</comment>
<dbReference type="PROSITE" id="PS51371">
    <property type="entry name" value="CBS"/>
    <property type="match status" value="2"/>
</dbReference>
<keyword evidence="5" id="KW-1185">Reference proteome</keyword>
<sequence>MKIEDLMTREVEACTLLDNVYEAAVLMKEHNIGSVPIVDGSKLVGMITDRDIVIKGVAEKKPNSSRIQDLMSTNIITVTADCTTDKALEIMKEHQIRRLPVVNGEYLIGMVSLGDLATKDSNNQIDETLEEISEQAH</sequence>
<evidence type="ECO:0000256" key="2">
    <source>
        <dbReference type="PROSITE-ProRule" id="PRU00703"/>
    </source>
</evidence>
<evidence type="ECO:0000256" key="1">
    <source>
        <dbReference type="ARBA" id="ARBA00023122"/>
    </source>
</evidence>
<gene>
    <name evidence="4" type="ORF">Q75_05495</name>
</gene>
<organism evidence="4 5">
    <name type="scientific">Bacillus coahuilensis p1.1.43</name>
    <dbReference type="NCBI Taxonomy" id="1150625"/>
    <lineage>
        <taxon>Bacteria</taxon>
        <taxon>Bacillati</taxon>
        <taxon>Bacillota</taxon>
        <taxon>Bacilli</taxon>
        <taxon>Bacillales</taxon>
        <taxon>Bacillaceae</taxon>
        <taxon>Bacillus</taxon>
    </lineage>
</organism>
<evidence type="ECO:0000313" key="4">
    <source>
        <dbReference type="EMBL" id="KUP07312.1"/>
    </source>
</evidence>
<reference evidence="4 5" key="1">
    <citation type="journal article" date="2016" name="Front. Microbiol.">
        <title>Microevolution Analysis of Bacillus coahuilensis Unveils Differences in Phosphorus Acquisition Strategies and Their Regulation.</title>
        <authorList>
            <person name="Gomez-Lunar Z."/>
            <person name="Hernandez-Gonzalez I."/>
            <person name="Rodriguez-Torres M.D."/>
            <person name="Souza V."/>
            <person name="Olmedo-Alvarez G."/>
        </authorList>
    </citation>
    <scope>NUCLEOTIDE SEQUENCE [LARGE SCALE GENOMIC DNA]</scope>
    <source>
        <strain evidence="5">p1.1.43</strain>
    </source>
</reference>
<dbReference type="STRING" id="1150625.Q75_05495"/>
<evidence type="ECO:0000259" key="3">
    <source>
        <dbReference type="PROSITE" id="PS51371"/>
    </source>
</evidence>
<keyword evidence="1 2" id="KW-0129">CBS domain</keyword>
<dbReference type="RefSeq" id="WP_059350688.1">
    <property type="nucleotide sequence ID" value="NZ_LDYG01000023.1"/>
</dbReference>
<dbReference type="SMART" id="SM00116">
    <property type="entry name" value="CBS"/>
    <property type="match status" value="2"/>
</dbReference>
<name>A0A147K9W8_9BACI</name>
<dbReference type="EMBL" id="LDYG01000023">
    <property type="protein sequence ID" value="KUP07312.1"/>
    <property type="molecule type" value="Genomic_DNA"/>
</dbReference>
<protein>
    <submittedName>
        <fullName evidence="4">Inosine-5'-monophosphate dehydrogenase</fullName>
    </submittedName>
</protein>
<dbReference type="InterPro" id="IPR000644">
    <property type="entry name" value="CBS_dom"/>
</dbReference>
<evidence type="ECO:0000313" key="5">
    <source>
        <dbReference type="Proteomes" id="UP000074108"/>
    </source>
</evidence>
<dbReference type="InterPro" id="IPR046342">
    <property type="entry name" value="CBS_dom_sf"/>
</dbReference>
<dbReference type="Pfam" id="PF00571">
    <property type="entry name" value="CBS"/>
    <property type="match status" value="2"/>
</dbReference>
<dbReference type="PANTHER" id="PTHR43080:SF2">
    <property type="entry name" value="CBS DOMAIN-CONTAINING PROTEIN"/>
    <property type="match status" value="1"/>
</dbReference>
<dbReference type="CDD" id="cd04622">
    <property type="entry name" value="CBS_pair_HRP1_like"/>
    <property type="match status" value="1"/>
</dbReference>
<feature type="domain" description="CBS" evidence="3">
    <location>
        <begin position="71"/>
        <end position="127"/>
    </location>
</feature>